<protein>
    <submittedName>
        <fullName evidence="1">BQ5605_C017g08447 protein</fullName>
    </submittedName>
</protein>
<reference evidence="1 2" key="1">
    <citation type="submission" date="2016-11" db="EMBL/GenBank/DDBJ databases">
        <authorList>
            <person name="Jaros S."/>
            <person name="Januszkiewicz K."/>
            <person name="Wedrychowicz H."/>
        </authorList>
    </citation>
    <scope>NUCLEOTIDE SEQUENCE [LARGE SCALE GENOMIC DNA]</scope>
</reference>
<evidence type="ECO:0000313" key="2">
    <source>
        <dbReference type="Proteomes" id="UP000249464"/>
    </source>
</evidence>
<proteinExistence type="predicted"/>
<dbReference type="EMBL" id="FQNC01000017">
    <property type="protein sequence ID" value="SGY20048.1"/>
    <property type="molecule type" value="Genomic_DNA"/>
</dbReference>
<sequence length="141" mass="16064">MSVVLALLNYVLVNNYFDKLRDHYLLPMLKNRGLSTQLSKYRAVCFGNFLAVTAAAWFTRQARAYAMKHHMIPETQVAVQSGVQQRDLTSCLAQLEAWAVRAKTPVYGLIRDQKKADPSGRTPTPPENLEQFKEETYLLLC</sequence>
<name>A0A2X0LUR4_9BASI</name>
<accession>A0A2X0LUR4</accession>
<dbReference type="Proteomes" id="UP000249464">
    <property type="component" value="Unassembled WGS sequence"/>
</dbReference>
<gene>
    <name evidence="1" type="primary">BQ5605_C017g08447</name>
    <name evidence="1" type="ORF">BQ5605_C017G08447</name>
</gene>
<evidence type="ECO:0000313" key="1">
    <source>
        <dbReference type="EMBL" id="SGY20048.1"/>
    </source>
</evidence>
<organism evidence="1 2">
    <name type="scientific">Microbotryum silenes-dioicae</name>
    <dbReference type="NCBI Taxonomy" id="796604"/>
    <lineage>
        <taxon>Eukaryota</taxon>
        <taxon>Fungi</taxon>
        <taxon>Dikarya</taxon>
        <taxon>Basidiomycota</taxon>
        <taxon>Pucciniomycotina</taxon>
        <taxon>Microbotryomycetes</taxon>
        <taxon>Microbotryales</taxon>
        <taxon>Microbotryaceae</taxon>
        <taxon>Microbotryum</taxon>
    </lineage>
</organism>
<keyword evidence="2" id="KW-1185">Reference proteome</keyword>
<dbReference type="AlphaFoldDB" id="A0A2X0LUR4"/>